<dbReference type="AlphaFoldDB" id="A0A7W8JAH7"/>
<feature type="domain" description="Acyltransferase 3" evidence="2">
    <location>
        <begin position="3"/>
        <end position="315"/>
    </location>
</feature>
<comment type="caution">
    <text evidence="3">The sequence shown here is derived from an EMBL/GenBank/DDBJ whole genome shotgun (WGS) entry which is preliminary data.</text>
</comment>
<keyword evidence="1" id="KW-0472">Membrane</keyword>
<evidence type="ECO:0000259" key="2">
    <source>
        <dbReference type="Pfam" id="PF01757"/>
    </source>
</evidence>
<feature type="transmembrane region" description="Helical" evidence="1">
    <location>
        <begin position="263"/>
        <end position="279"/>
    </location>
</feature>
<sequence>MRIHSLDGLRAVAVLAVILHHHEILRGGWVGVDLFFVLSGYLITQILRRDRLLPHYWKRFYIKRATRILPPVLLLIAYVAVAFKPRMLSVLAYLGFMGNFASASSWVIPNLIMLWSLAVEEHFYLVFPIAVRNMQRRSLQILLLGLLLIEPVLRFLATPHVRAYEQIYFLTPFHLDGLAMGCLLAIWSETDRGKALLTRWSGATLVVSWALFTLMSRALPHTFDREANTQLFNTLGYSLLGVCCASLVAHVLLHPSAALSRALSWRPLTFIGVISYGLYLCHQPVRSAFTGATGLPSKVAFPLTLSLAILLSWISFRWFETPLIGWGQKLASAWRADRLDSKVTAVDA</sequence>
<dbReference type="PANTHER" id="PTHR23028:SF53">
    <property type="entry name" value="ACYL_TRANSF_3 DOMAIN-CONTAINING PROTEIN"/>
    <property type="match status" value="1"/>
</dbReference>
<proteinExistence type="predicted"/>
<keyword evidence="1" id="KW-1133">Transmembrane helix</keyword>
<feature type="transmembrane region" description="Helical" evidence="1">
    <location>
        <begin position="169"/>
        <end position="188"/>
    </location>
</feature>
<dbReference type="InterPro" id="IPR002656">
    <property type="entry name" value="Acyl_transf_3_dom"/>
</dbReference>
<dbReference type="GO" id="GO:0016020">
    <property type="term" value="C:membrane"/>
    <property type="evidence" value="ECO:0007669"/>
    <property type="project" value="TreeGrafter"/>
</dbReference>
<dbReference type="InterPro" id="IPR050879">
    <property type="entry name" value="Acyltransferase_3"/>
</dbReference>
<organism evidence="3 4">
    <name type="scientific">Tunturiibacter lichenicola</name>
    <dbReference type="NCBI Taxonomy" id="2051959"/>
    <lineage>
        <taxon>Bacteria</taxon>
        <taxon>Pseudomonadati</taxon>
        <taxon>Acidobacteriota</taxon>
        <taxon>Terriglobia</taxon>
        <taxon>Terriglobales</taxon>
        <taxon>Acidobacteriaceae</taxon>
        <taxon>Tunturiibacter</taxon>
    </lineage>
</organism>
<evidence type="ECO:0000313" key="3">
    <source>
        <dbReference type="EMBL" id="MBB5345654.1"/>
    </source>
</evidence>
<dbReference type="GO" id="GO:0009103">
    <property type="term" value="P:lipopolysaccharide biosynthetic process"/>
    <property type="evidence" value="ECO:0007669"/>
    <property type="project" value="TreeGrafter"/>
</dbReference>
<dbReference type="Proteomes" id="UP000569092">
    <property type="component" value="Unassembled WGS sequence"/>
</dbReference>
<feature type="transmembrane region" description="Helical" evidence="1">
    <location>
        <begin position="29"/>
        <end position="47"/>
    </location>
</feature>
<dbReference type="EMBL" id="JACHDZ010000006">
    <property type="protein sequence ID" value="MBB5345654.1"/>
    <property type="molecule type" value="Genomic_DNA"/>
</dbReference>
<name>A0A7W8JAH7_9BACT</name>
<feature type="transmembrane region" description="Helical" evidence="1">
    <location>
        <begin position="106"/>
        <end position="127"/>
    </location>
</feature>
<evidence type="ECO:0000256" key="1">
    <source>
        <dbReference type="SAM" id="Phobius"/>
    </source>
</evidence>
<feature type="transmembrane region" description="Helical" evidence="1">
    <location>
        <begin position="200"/>
        <end position="219"/>
    </location>
</feature>
<reference evidence="3 4" key="1">
    <citation type="submission" date="2020-08" db="EMBL/GenBank/DDBJ databases">
        <title>Genomic Encyclopedia of Type Strains, Phase IV (KMG-V): Genome sequencing to study the core and pangenomes of soil and plant-associated prokaryotes.</title>
        <authorList>
            <person name="Whitman W."/>
        </authorList>
    </citation>
    <scope>NUCLEOTIDE SEQUENCE [LARGE SCALE GENOMIC DNA]</scope>
    <source>
        <strain evidence="3 4">M8US30</strain>
    </source>
</reference>
<accession>A0A7W8JAH7</accession>
<dbReference type="GO" id="GO:0016747">
    <property type="term" value="F:acyltransferase activity, transferring groups other than amino-acyl groups"/>
    <property type="evidence" value="ECO:0007669"/>
    <property type="project" value="InterPro"/>
</dbReference>
<feature type="transmembrane region" description="Helical" evidence="1">
    <location>
        <begin position="299"/>
        <end position="319"/>
    </location>
</feature>
<keyword evidence="1" id="KW-0812">Transmembrane</keyword>
<dbReference type="Pfam" id="PF01757">
    <property type="entry name" value="Acyl_transf_3"/>
    <property type="match status" value="1"/>
</dbReference>
<dbReference type="PANTHER" id="PTHR23028">
    <property type="entry name" value="ACETYLTRANSFERASE"/>
    <property type="match status" value="1"/>
</dbReference>
<feature type="transmembrane region" description="Helical" evidence="1">
    <location>
        <begin position="231"/>
        <end position="251"/>
    </location>
</feature>
<gene>
    <name evidence="3" type="ORF">HDF10_003648</name>
</gene>
<evidence type="ECO:0000313" key="4">
    <source>
        <dbReference type="Proteomes" id="UP000569092"/>
    </source>
</evidence>
<feature type="transmembrane region" description="Helical" evidence="1">
    <location>
        <begin position="68"/>
        <end position="94"/>
    </location>
</feature>
<protein>
    <submittedName>
        <fullName evidence="3">Peptidoglycan/LPS O-acetylase OafA/YrhL</fullName>
    </submittedName>
</protein>